<feature type="domain" description="Thiamine pyrophosphate enzyme central" evidence="2">
    <location>
        <begin position="37"/>
        <end position="171"/>
    </location>
</feature>
<dbReference type="CDD" id="cd00568">
    <property type="entry name" value="TPP_enzymes"/>
    <property type="match status" value="1"/>
</dbReference>
<comment type="caution">
    <text evidence="5">The sequence shown here is derived from an EMBL/GenBank/DDBJ whole genome shotgun (WGS) entry which is preliminary data.</text>
</comment>
<dbReference type="Proteomes" id="UP000477070">
    <property type="component" value="Unassembled WGS sequence"/>
</dbReference>
<dbReference type="Gene3D" id="3.40.50.1220">
    <property type="entry name" value="TPP-binding domain"/>
    <property type="match status" value="1"/>
</dbReference>
<dbReference type="SUPFAM" id="SSF52467">
    <property type="entry name" value="DHS-like NAD/FAD-binding domain"/>
    <property type="match status" value="1"/>
</dbReference>
<dbReference type="Pfam" id="PF02775">
    <property type="entry name" value="TPP_enzyme_C"/>
    <property type="match status" value="1"/>
</dbReference>
<dbReference type="STRING" id="1548018.LS64_11175"/>
<dbReference type="InterPro" id="IPR012000">
    <property type="entry name" value="Thiamin_PyroP_enz_cen_dom"/>
</dbReference>
<dbReference type="AlphaFoldDB" id="A0A347VSJ8"/>
<dbReference type="InterPro" id="IPR045229">
    <property type="entry name" value="TPP_enz"/>
</dbReference>
<evidence type="ECO:0000313" key="7">
    <source>
        <dbReference type="Proteomes" id="UP000477070"/>
    </source>
</evidence>
<evidence type="ECO:0000313" key="6">
    <source>
        <dbReference type="Proteomes" id="UP000029714"/>
    </source>
</evidence>
<gene>
    <name evidence="4" type="ORF">DCO61_04030</name>
    <name evidence="5" type="ORF">LS64_007030</name>
</gene>
<evidence type="ECO:0000313" key="5">
    <source>
        <dbReference type="EMBL" id="TLD94235.1"/>
    </source>
</evidence>
<dbReference type="InterPro" id="IPR029035">
    <property type="entry name" value="DHS-like_NAD/FAD-binding_dom"/>
</dbReference>
<dbReference type="Pfam" id="PF00205">
    <property type="entry name" value="TPP_enzyme_M"/>
    <property type="match status" value="1"/>
</dbReference>
<feature type="domain" description="Thiamine pyrophosphate enzyme TPP-binding" evidence="3">
    <location>
        <begin position="238"/>
        <end position="386"/>
    </location>
</feature>
<keyword evidence="6" id="KW-1185">Reference proteome</keyword>
<reference evidence="5 6" key="1">
    <citation type="journal article" date="2014" name="Genome Announc.">
        <title>Draft genome sequences of eight enterohepatic helicobacter species isolated from both laboratory and wild rodents.</title>
        <authorList>
            <person name="Sheh A."/>
            <person name="Shen Z."/>
            <person name="Fox J.G."/>
        </authorList>
    </citation>
    <scope>NUCLEOTIDE SEQUENCE [LARGE SCALE GENOMIC DNA]</scope>
    <source>
        <strain evidence="5 6">MIT 97-6194</strain>
    </source>
</reference>
<dbReference type="InterPro" id="IPR029061">
    <property type="entry name" value="THDP-binding"/>
</dbReference>
<dbReference type="Proteomes" id="UP000029714">
    <property type="component" value="Unassembled WGS sequence"/>
</dbReference>
<evidence type="ECO:0000259" key="2">
    <source>
        <dbReference type="Pfam" id="PF00205"/>
    </source>
</evidence>
<dbReference type="EMBL" id="QBIU01000001">
    <property type="protein sequence ID" value="MWV69199.1"/>
    <property type="molecule type" value="Genomic_DNA"/>
</dbReference>
<evidence type="ECO:0000313" key="4">
    <source>
        <dbReference type="EMBL" id="MWV69199.1"/>
    </source>
</evidence>
<dbReference type="PANTHER" id="PTHR18968:SF142">
    <property type="entry name" value="ACETOLACTATE SYNTHASE"/>
    <property type="match status" value="1"/>
</dbReference>
<dbReference type="GO" id="GO:0030976">
    <property type="term" value="F:thiamine pyrophosphate binding"/>
    <property type="evidence" value="ECO:0007669"/>
    <property type="project" value="InterPro"/>
</dbReference>
<protein>
    <submittedName>
        <fullName evidence="5">Thiamine pyrophosphate-binding protein</fullName>
    </submittedName>
</protein>
<evidence type="ECO:0000256" key="1">
    <source>
        <dbReference type="ARBA" id="ARBA00007812"/>
    </source>
</evidence>
<dbReference type="Gene3D" id="3.40.50.970">
    <property type="match status" value="1"/>
</dbReference>
<name>A0A347VSJ8_9HELI</name>
<dbReference type="PANTHER" id="PTHR18968">
    <property type="entry name" value="THIAMINE PYROPHOSPHATE ENZYMES"/>
    <property type="match status" value="1"/>
</dbReference>
<dbReference type="GO" id="GO:0005948">
    <property type="term" value="C:acetolactate synthase complex"/>
    <property type="evidence" value="ECO:0007669"/>
    <property type="project" value="TreeGrafter"/>
</dbReference>
<reference evidence="5 6" key="2">
    <citation type="journal article" date="2016" name="Infect. Immun.">
        <title>Helicobacter saguini, a Novel Helicobacter Isolated from Cotton-Top Tamarins with Ulcerative Colitis, Has Proinflammatory Properties and Induces Typhlocolitis and Dysplasia in Gnotobiotic IL-10-/- Mice.</title>
        <authorList>
            <person name="Shen Z."/>
            <person name="Mannion A."/>
            <person name="Whary M.T."/>
            <person name="Muthupalani S."/>
            <person name="Sheh A."/>
            <person name="Feng Y."/>
            <person name="Gong G."/>
            <person name="Vandamme P."/>
            <person name="Holcombe H.R."/>
            <person name="Paster B.J."/>
            <person name="Fox J.G."/>
        </authorList>
    </citation>
    <scope>NUCLEOTIDE SEQUENCE [LARGE SCALE GENOMIC DNA]</scope>
    <source>
        <strain evidence="5 6">MIT 97-6194</strain>
    </source>
</reference>
<dbReference type="RefSeq" id="WP_034573105.1">
    <property type="nucleotide sequence ID" value="NZ_JRMP02000009.1"/>
</dbReference>
<organism evidence="5 6">
    <name type="scientific">Helicobacter saguini</name>
    <dbReference type="NCBI Taxonomy" id="1548018"/>
    <lineage>
        <taxon>Bacteria</taxon>
        <taxon>Pseudomonadati</taxon>
        <taxon>Campylobacterota</taxon>
        <taxon>Epsilonproteobacteria</taxon>
        <taxon>Campylobacterales</taxon>
        <taxon>Helicobacteraceae</taxon>
        <taxon>Helicobacter</taxon>
    </lineage>
</organism>
<reference evidence="5" key="3">
    <citation type="submission" date="2018-04" db="EMBL/GenBank/DDBJ databases">
        <authorList>
            <person name="Sheh A."/>
            <person name="Shen Z."/>
            <person name="Mannion A.J."/>
            <person name="Fox J.G."/>
        </authorList>
    </citation>
    <scope>NUCLEOTIDE SEQUENCE</scope>
    <source>
        <strain evidence="5">MIT 97-6194</strain>
    </source>
</reference>
<reference evidence="4 7" key="4">
    <citation type="submission" date="2019-12" db="EMBL/GenBank/DDBJ databases">
        <title>Multi-Generational Helicobacter saguini Isolates.</title>
        <authorList>
            <person name="Mannion A."/>
            <person name="Shen Z."/>
            <person name="Fox J.G."/>
        </authorList>
    </citation>
    <scope>NUCLEOTIDE SEQUENCE [LARGE SCALE GENOMIC DNA]</scope>
    <source>
        <strain evidence="4">16-048</strain>
        <strain evidence="7">16-048 (F4)</strain>
    </source>
</reference>
<dbReference type="GO" id="GO:0009097">
    <property type="term" value="P:isoleucine biosynthetic process"/>
    <property type="evidence" value="ECO:0007669"/>
    <property type="project" value="TreeGrafter"/>
</dbReference>
<accession>A0A347VSJ8</accession>
<sequence>MWIDIPLDIQSSLIDEMHLEHFNVIESIESKNIDSINVVIDKLQKATRPIIFIGGGLKDSKEEIKEFIEKNKIPLVSSQSGCDIYGCGNELSIGVIGSIGGSRSGNFALQNADFILAIGTRLSTQSIGDTKTFAREAELIVVDIDEFEHKKNDLKISLEINIDSKEFLNYLNKQTLNLNIDSWIEKCKHYKKIFAIENENFIKDLNEDSKLDLYYLASKLSKLIESNTTIITDAGLEQLILPSTIRFKDSITCLFPAAQGAMGYAIPAILGAHFASDSARQKNIITIVGDGSIMMNIQELQTITFHNIKAKIIVINNNMFAVIRNRQKDLFRNRTIGNDSSDGLPNPNFEKIASSFDFKYLKARNIKEFESSIKAFLDSKEAVIFEIYCNENQQYLHTSFGFNAKKRLVKKPLEDLSPFINRDLFLQEMIVKPLD</sequence>
<dbReference type="InterPro" id="IPR011766">
    <property type="entry name" value="TPP_enzyme_TPP-bd"/>
</dbReference>
<comment type="similarity">
    <text evidence="1">Belongs to the TPP enzyme family.</text>
</comment>
<dbReference type="EMBL" id="JRMP02000009">
    <property type="protein sequence ID" value="TLD94235.1"/>
    <property type="molecule type" value="Genomic_DNA"/>
</dbReference>
<dbReference type="GO" id="GO:0000287">
    <property type="term" value="F:magnesium ion binding"/>
    <property type="evidence" value="ECO:0007669"/>
    <property type="project" value="InterPro"/>
</dbReference>
<dbReference type="GO" id="GO:0003984">
    <property type="term" value="F:acetolactate synthase activity"/>
    <property type="evidence" value="ECO:0007669"/>
    <property type="project" value="TreeGrafter"/>
</dbReference>
<dbReference type="GO" id="GO:0009099">
    <property type="term" value="P:L-valine biosynthetic process"/>
    <property type="evidence" value="ECO:0007669"/>
    <property type="project" value="TreeGrafter"/>
</dbReference>
<dbReference type="GO" id="GO:0050660">
    <property type="term" value="F:flavin adenine dinucleotide binding"/>
    <property type="evidence" value="ECO:0007669"/>
    <property type="project" value="TreeGrafter"/>
</dbReference>
<proteinExistence type="inferred from homology"/>
<evidence type="ECO:0000259" key="3">
    <source>
        <dbReference type="Pfam" id="PF02775"/>
    </source>
</evidence>
<dbReference type="SUPFAM" id="SSF52518">
    <property type="entry name" value="Thiamin diphosphate-binding fold (THDP-binding)"/>
    <property type="match status" value="1"/>
</dbReference>
<dbReference type="OrthoDB" id="2254214at2"/>